<gene>
    <name evidence="1" type="ORF">NCTC12078_01728</name>
</gene>
<organism evidence="1 2">
    <name type="scientific">Chryseobacterium taihuense</name>
    <dbReference type="NCBI Taxonomy" id="1141221"/>
    <lineage>
        <taxon>Bacteria</taxon>
        <taxon>Pseudomonadati</taxon>
        <taxon>Bacteroidota</taxon>
        <taxon>Flavobacteriia</taxon>
        <taxon>Flavobacteriales</taxon>
        <taxon>Weeksellaceae</taxon>
        <taxon>Chryseobacterium group</taxon>
        <taxon>Chryseobacterium</taxon>
    </lineage>
</organism>
<dbReference type="InterPro" id="IPR050708">
    <property type="entry name" value="T6SS_VgrG/RHS"/>
</dbReference>
<dbReference type="RefSeq" id="WP_130914207.1">
    <property type="nucleotide sequence ID" value="NZ_LR215974.1"/>
</dbReference>
<name>A0A4U8WBP9_9FLAO</name>
<dbReference type="Proteomes" id="UP000290013">
    <property type="component" value="Chromosome"/>
</dbReference>
<protein>
    <submittedName>
        <fullName evidence="1">RHS repeat-associated core domain</fullName>
    </submittedName>
</protein>
<sequence length="448" mass="50235">MSYSYRADGVKVKKVHHYFSGRNRVDTFGITDYVDGFQYDNEQFGLTGQSVLKFFSTSEGYFDYVNNRYIYHYNDHLGNVRVSFAREGNTAVIVQQNDYYAFGLKHSGGLSGNGSYKYEYNGKELQEELGMYDYGARFYMPDIGRWGVIDPLAESYRRHSPYHYAVNNPMRFIDPDGRSAMDSFYDYHNYSDEYRPMFSVDSQGYTHTNPIYQKKHSYIDPGGSSGGGGGDPNPTFWEGVKSFFRNLFGGKKNNTTKSDILPLAGVVRTVEVGEIEYLGRAALTWEEISAAVGSLRGGVWALPLILKGDAAITDDPPPPTDNLYLYRNMRSIGGIPELGNSLNTLGVRYKDFSPNILGQLKTDTDFVYDSSGEGMSVTPGYGNIIPITPFESKSTTLFRIKAVDVLRSGLGINIDAIDHANITPIGRSTLQEFRLKIQATAPLWKPVR</sequence>
<evidence type="ECO:0000313" key="2">
    <source>
        <dbReference type="Proteomes" id="UP000290013"/>
    </source>
</evidence>
<dbReference type="PANTHER" id="PTHR32305:SF15">
    <property type="entry name" value="PROTEIN RHSA-RELATED"/>
    <property type="match status" value="1"/>
</dbReference>
<reference evidence="1 2" key="1">
    <citation type="submission" date="2019-02" db="EMBL/GenBank/DDBJ databases">
        <authorList>
            <consortium name="Pathogen Informatics"/>
        </authorList>
    </citation>
    <scope>NUCLEOTIDE SEQUENCE [LARGE SCALE GENOMIC DNA]</scope>
    <source>
        <strain evidence="1 2">3012STDY6944375</strain>
    </source>
</reference>
<dbReference type="PANTHER" id="PTHR32305">
    <property type="match status" value="1"/>
</dbReference>
<accession>A0A4U8WBP9</accession>
<dbReference type="AlphaFoldDB" id="A0A4U8WBP9"/>
<dbReference type="NCBIfam" id="TIGR03696">
    <property type="entry name" value="Rhs_assc_core"/>
    <property type="match status" value="1"/>
</dbReference>
<dbReference type="KEGG" id="ctai:NCTC12078_01728"/>
<evidence type="ECO:0000313" key="1">
    <source>
        <dbReference type="EMBL" id="VFB03712.1"/>
    </source>
</evidence>
<proteinExistence type="predicted"/>
<dbReference type="EMBL" id="LR215974">
    <property type="protein sequence ID" value="VFB03712.1"/>
    <property type="molecule type" value="Genomic_DNA"/>
</dbReference>
<dbReference type="InterPro" id="IPR022385">
    <property type="entry name" value="Rhs_assc_core"/>
</dbReference>
<dbReference type="Gene3D" id="2.180.10.10">
    <property type="entry name" value="RHS repeat-associated core"/>
    <property type="match status" value="1"/>
</dbReference>